<name>A0A3N4JZE4_9PEZI</name>
<dbReference type="EMBL" id="ML120361">
    <property type="protein sequence ID" value="RPB03716.1"/>
    <property type="molecule type" value="Genomic_DNA"/>
</dbReference>
<dbReference type="Proteomes" id="UP000276215">
    <property type="component" value="Unassembled WGS sequence"/>
</dbReference>
<accession>A0A3N4JZE4</accession>
<evidence type="ECO:0000313" key="1">
    <source>
        <dbReference type="EMBL" id="RPB03716.1"/>
    </source>
</evidence>
<protein>
    <submittedName>
        <fullName evidence="1">Uncharacterized protein</fullName>
    </submittedName>
</protein>
<organism evidence="1 2">
    <name type="scientific">Choiromyces venosus 120613-1</name>
    <dbReference type="NCBI Taxonomy" id="1336337"/>
    <lineage>
        <taxon>Eukaryota</taxon>
        <taxon>Fungi</taxon>
        <taxon>Dikarya</taxon>
        <taxon>Ascomycota</taxon>
        <taxon>Pezizomycotina</taxon>
        <taxon>Pezizomycetes</taxon>
        <taxon>Pezizales</taxon>
        <taxon>Tuberaceae</taxon>
        <taxon>Choiromyces</taxon>
    </lineage>
</organism>
<sequence>MEDLRCTDSVQTLRTFEIGQWSMPWNLIGGESKNPVTFNVNESHIEDGCYQAWALDVTVLLYFLVEVSDVCTFKELMVEGLFLGTLAYRQSPRPPGQMLIGGFCMRKRAVTSAIATVHLSKPLGSFLFGFSCPGEGGVRVAWEAV</sequence>
<evidence type="ECO:0000313" key="2">
    <source>
        <dbReference type="Proteomes" id="UP000276215"/>
    </source>
</evidence>
<reference evidence="1 2" key="1">
    <citation type="journal article" date="2018" name="Nat. Ecol. Evol.">
        <title>Pezizomycetes genomes reveal the molecular basis of ectomycorrhizal truffle lifestyle.</title>
        <authorList>
            <person name="Murat C."/>
            <person name="Payen T."/>
            <person name="Noel B."/>
            <person name="Kuo A."/>
            <person name="Morin E."/>
            <person name="Chen J."/>
            <person name="Kohler A."/>
            <person name="Krizsan K."/>
            <person name="Balestrini R."/>
            <person name="Da Silva C."/>
            <person name="Montanini B."/>
            <person name="Hainaut M."/>
            <person name="Levati E."/>
            <person name="Barry K.W."/>
            <person name="Belfiori B."/>
            <person name="Cichocki N."/>
            <person name="Clum A."/>
            <person name="Dockter R.B."/>
            <person name="Fauchery L."/>
            <person name="Guy J."/>
            <person name="Iotti M."/>
            <person name="Le Tacon F."/>
            <person name="Lindquist E.A."/>
            <person name="Lipzen A."/>
            <person name="Malagnac F."/>
            <person name="Mello A."/>
            <person name="Molinier V."/>
            <person name="Miyauchi S."/>
            <person name="Poulain J."/>
            <person name="Riccioni C."/>
            <person name="Rubini A."/>
            <person name="Sitrit Y."/>
            <person name="Splivallo R."/>
            <person name="Traeger S."/>
            <person name="Wang M."/>
            <person name="Zifcakova L."/>
            <person name="Wipf D."/>
            <person name="Zambonelli A."/>
            <person name="Paolocci F."/>
            <person name="Nowrousian M."/>
            <person name="Ottonello S."/>
            <person name="Baldrian P."/>
            <person name="Spatafora J.W."/>
            <person name="Henrissat B."/>
            <person name="Nagy L.G."/>
            <person name="Aury J.M."/>
            <person name="Wincker P."/>
            <person name="Grigoriev I.V."/>
            <person name="Bonfante P."/>
            <person name="Martin F.M."/>
        </authorList>
    </citation>
    <scope>NUCLEOTIDE SEQUENCE [LARGE SCALE GENOMIC DNA]</scope>
    <source>
        <strain evidence="1 2">120613-1</strain>
    </source>
</reference>
<dbReference type="AlphaFoldDB" id="A0A3N4JZE4"/>
<keyword evidence="2" id="KW-1185">Reference proteome</keyword>
<gene>
    <name evidence="1" type="ORF">L873DRAFT_94056</name>
</gene>
<proteinExistence type="predicted"/>